<dbReference type="InterPro" id="IPR011990">
    <property type="entry name" value="TPR-like_helical_dom_sf"/>
</dbReference>
<dbReference type="Gene3D" id="1.20.58.320">
    <property type="entry name" value="TPR-like"/>
    <property type="match status" value="1"/>
</dbReference>
<dbReference type="Pfam" id="PF06041">
    <property type="entry name" value="DUF924"/>
    <property type="match status" value="1"/>
</dbReference>
<accession>D4DM04</accession>
<name>D4DM04_NEIEG</name>
<gene>
    <name evidence="1" type="ORF">NEIELOOT_00064</name>
</gene>
<dbReference type="SUPFAM" id="SSF48452">
    <property type="entry name" value="TPR-like"/>
    <property type="match status" value="1"/>
</dbReference>
<reference evidence="1 2" key="1">
    <citation type="submission" date="2010-02" db="EMBL/GenBank/DDBJ databases">
        <authorList>
            <person name="Weinstock G."/>
            <person name="Sodergren E."/>
            <person name="Clifton S."/>
            <person name="Fulton L."/>
            <person name="Fulton B."/>
            <person name="Courtney L."/>
            <person name="Fronick C."/>
            <person name="Harrison M."/>
            <person name="Strong C."/>
            <person name="Farmer C."/>
            <person name="Delahaunty K."/>
            <person name="Markovic C."/>
            <person name="Hall O."/>
            <person name="Minx P."/>
            <person name="Tomlinson C."/>
            <person name="Mitreva M."/>
            <person name="Nelson J."/>
            <person name="Hou S."/>
            <person name="Wollam A."/>
            <person name="Pepin K.H."/>
            <person name="Johnson M."/>
            <person name="Bhonagiri V."/>
            <person name="Zhang X."/>
            <person name="Suruliraj S."/>
            <person name="Warren W."/>
            <person name="Chinwalla A."/>
            <person name="Mardis E.R."/>
            <person name="Wilson R.K."/>
        </authorList>
    </citation>
    <scope>NUCLEOTIDE SEQUENCE [LARGE SCALE GENOMIC DNA]</scope>
    <source>
        <strain evidence="1 2">ATCC 29315</strain>
    </source>
</reference>
<protein>
    <recommendedName>
        <fullName evidence="3">DUF924 domain-containing protein</fullName>
    </recommendedName>
</protein>
<dbReference type="AlphaFoldDB" id="D4DM04"/>
<evidence type="ECO:0000313" key="2">
    <source>
        <dbReference type="Proteomes" id="UP000005536"/>
    </source>
</evidence>
<evidence type="ECO:0000313" key="1">
    <source>
        <dbReference type="EMBL" id="EFE51107.1"/>
    </source>
</evidence>
<dbReference type="EMBL" id="ADBF01000002">
    <property type="protein sequence ID" value="EFE51107.1"/>
    <property type="molecule type" value="Genomic_DNA"/>
</dbReference>
<dbReference type="STRING" id="546263.NELON_11465"/>
<dbReference type="Proteomes" id="UP000005536">
    <property type="component" value="Unassembled WGS sequence"/>
</dbReference>
<comment type="caution">
    <text evidence="1">The sequence shown here is derived from an EMBL/GenBank/DDBJ whole genome shotgun (WGS) entry which is preliminary data.</text>
</comment>
<organism evidence="1 2">
    <name type="scientific">Neisseria elongata subsp. glycolytica ATCC 29315</name>
    <dbReference type="NCBI Taxonomy" id="546263"/>
    <lineage>
        <taxon>Bacteria</taxon>
        <taxon>Pseudomonadati</taxon>
        <taxon>Pseudomonadota</taxon>
        <taxon>Betaproteobacteria</taxon>
        <taxon>Neisseriales</taxon>
        <taxon>Neisseriaceae</taxon>
        <taxon>Neisseria</taxon>
    </lineage>
</organism>
<dbReference type="InterPro" id="IPR010323">
    <property type="entry name" value="DUF924"/>
</dbReference>
<proteinExistence type="predicted"/>
<dbReference type="Gene3D" id="1.25.40.10">
    <property type="entry name" value="Tetratricopeptide repeat domain"/>
    <property type="match status" value="1"/>
</dbReference>
<sequence>MLQNPNKTFATAANLTKQPQLVFSDGLRCPAAPVSNQKGKPMNAQDVLDFWFAEPNRPFWFAKNDDFDQQIRSRFFPLWQQAAAGELADWRDTLRGRLAEIIILDQFSRNLFRDSPAAFAQDLAAVCLAQEAVRLPGFAAMKEEERHFILMPLMHSESRAIHTQAATLFERYTSESASDFELRHKAVIDRFGRYPHRNAVLGRESTAEEQDFLSRPGSSF</sequence>
<evidence type="ECO:0008006" key="3">
    <source>
        <dbReference type="Google" id="ProtNLM"/>
    </source>
</evidence>